<feature type="region of interest" description="Disordered" evidence="1">
    <location>
        <begin position="1"/>
        <end position="35"/>
    </location>
</feature>
<organism evidence="2 3">
    <name type="scientific">Candida verbasci</name>
    <dbReference type="NCBI Taxonomy" id="1227364"/>
    <lineage>
        <taxon>Eukaryota</taxon>
        <taxon>Fungi</taxon>
        <taxon>Dikarya</taxon>
        <taxon>Ascomycota</taxon>
        <taxon>Saccharomycotina</taxon>
        <taxon>Pichiomycetes</taxon>
        <taxon>Debaryomycetaceae</taxon>
        <taxon>Candida/Lodderomyces clade</taxon>
        <taxon>Candida</taxon>
    </lineage>
</organism>
<dbReference type="Proteomes" id="UP001152885">
    <property type="component" value="Unassembled WGS sequence"/>
</dbReference>
<name>A0A9W4TSL4_9ASCO</name>
<dbReference type="OrthoDB" id="4065597at2759"/>
<evidence type="ECO:0000256" key="1">
    <source>
        <dbReference type="SAM" id="MobiDB-lite"/>
    </source>
</evidence>
<protein>
    <submittedName>
        <fullName evidence="2">Uncharacterized protein</fullName>
    </submittedName>
</protein>
<accession>A0A9W4TSL4</accession>
<comment type="caution">
    <text evidence="2">The sequence shown here is derived from an EMBL/GenBank/DDBJ whole genome shotgun (WGS) entry which is preliminary data.</text>
</comment>
<dbReference type="AlphaFoldDB" id="A0A9W4TSL4"/>
<evidence type="ECO:0000313" key="2">
    <source>
        <dbReference type="EMBL" id="CAI5755827.1"/>
    </source>
</evidence>
<keyword evidence="3" id="KW-1185">Reference proteome</keyword>
<dbReference type="Pfam" id="PF17242">
    <property type="entry name" value="DUF5315"/>
    <property type="match status" value="1"/>
</dbReference>
<gene>
    <name evidence="2" type="ORF">CANVERA_P0343</name>
</gene>
<reference evidence="2" key="1">
    <citation type="submission" date="2022-12" db="EMBL/GenBank/DDBJ databases">
        <authorList>
            <person name="Brejova B."/>
        </authorList>
    </citation>
    <scope>NUCLEOTIDE SEQUENCE</scope>
</reference>
<evidence type="ECO:0000313" key="3">
    <source>
        <dbReference type="Proteomes" id="UP001152885"/>
    </source>
</evidence>
<proteinExistence type="predicted"/>
<feature type="compositionally biased region" description="Polar residues" evidence="1">
    <location>
        <begin position="1"/>
        <end position="18"/>
    </location>
</feature>
<sequence>MSSSNNNLQPISSNSNKLTIPKQHHSHSTSVSSNMSNLFPQYLPSKSHRSTSSYGGISGYKLSRSNTNYTESSYLPNNEDQQSIKTIDKIPSAKPSVTYSDKLWTQIDVLDDVKNMAMEVREKGSFFNEKFDNELNKLKLQQEKLLQTMSSQKFTDLGKNKEHEKQQLYHLHNNTSKNLLSQENIVHEDVNNENEFIKNKMKQDKIDSFFKANNDLDLKNQKNVYNKTNFEEIDQYVVQIKKDLKGLSDAMKHFDESTREIW</sequence>
<dbReference type="EMBL" id="CANTUO010000001">
    <property type="protein sequence ID" value="CAI5755827.1"/>
    <property type="molecule type" value="Genomic_DNA"/>
</dbReference>